<dbReference type="STRING" id="1356854.N007_07355"/>
<accession>A0A9E6ZK31</accession>
<gene>
    <name evidence="2" type="ORF">K1I37_09875</name>
</gene>
<feature type="region of interest" description="Disordered" evidence="1">
    <location>
        <begin position="1"/>
        <end position="51"/>
    </location>
</feature>
<dbReference type="OrthoDB" id="2373188at2"/>
<evidence type="ECO:0000313" key="3">
    <source>
        <dbReference type="Proteomes" id="UP000829401"/>
    </source>
</evidence>
<name>T0C110_ALIAG</name>
<feature type="compositionally biased region" description="Polar residues" evidence="1">
    <location>
        <begin position="155"/>
        <end position="175"/>
    </location>
</feature>
<sequence length="371" mass="39495">MDSPLTRLSSSVTEPLAKLGRLDPVTRGGRQQVETPADGSGKVQTPSTTAVRGTDDQVFALERHVPLAILQNPQLLKAEWAWKLVVLQQLTLADGLMAQDDTGEPGVPNSLPNPLSVPDEAAQAETSHVSSAGAEAQQSVPTPASRPVPVAAGGQSASVNTNTPSPQASVAPQQASGMEQAEVVVRQLWNLLATATSEANQRASSVSMNFKSDPPILPFASMDGGTIATASNKQEAHKLETWVVQDRLVASVLDNPYERAGGGLFFLPPQPEQTPPYQAVKWKAQRQTKVGAAGKLIHRLRIELDVHGRALTCIVTAQRPQLLVHFVGEDVRLLSHLERGGDVVAKPLATCGWELIGWTVGTEDAEEGDAR</sequence>
<evidence type="ECO:0000313" key="2">
    <source>
        <dbReference type="EMBL" id="UNO50683.1"/>
    </source>
</evidence>
<dbReference type="AlphaFoldDB" id="T0C110"/>
<dbReference type="Proteomes" id="UP000829401">
    <property type="component" value="Chromosome"/>
</dbReference>
<proteinExistence type="predicted"/>
<feature type="compositionally biased region" description="Polar residues" evidence="1">
    <location>
        <begin position="42"/>
        <end position="51"/>
    </location>
</feature>
<protein>
    <submittedName>
        <fullName evidence="2">Uncharacterized protein</fullName>
    </submittedName>
</protein>
<dbReference type="KEGG" id="aaco:K1I37_09875"/>
<feature type="region of interest" description="Disordered" evidence="1">
    <location>
        <begin position="99"/>
        <end position="175"/>
    </location>
</feature>
<accession>T0C110</accession>
<keyword evidence="3" id="KW-1185">Reference proteome</keyword>
<dbReference type="RefSeq" id="WP_021296508.1">
    <property type="nucleotide sequence ID" value="NZ_AURB01000129.1"/>
</dbReference>
<evidence type="ECO:0000256" key="1">
    <source>
        <dbReference type="SAM" id="MobiDB-lite"/>
    </source>
</evidence>
<reference evidence="3" key="1">
    <citation type="journal article" date="2022" name="G3 (Bethesda)">
        <title>Unveiling the complete genome sequence of Alicyclobacillus acidoterrestris DSM 3922T, a taint-producing strain.</title>
        <authorList>
            <person name="Leonardo I.C."/>
            <person name="Barreto Crespo M.T."/>
            <person name="Gaspar F.B."/>
        </authorList>
    </citation>
    <scope>NUCLEOTIDE SEQUENCE [LARGE SCALE GENOMIC DNA]</scope>
    <source>
        <strain evidence="3">DSM 3922</strain>
    </source>
</reference>
<organism evidence="2 3">
    <name type="scientific">Alicyclobacillus acidoterrestris (strain ATCC 49025 / DSM 3922 / CIP 106132 / NCIMB 13137 / GD3B)</name>
    <dbReference type="NCBI Taxonomy" id="1356854"/>
    <lineage>
        <taxon>Bacteria</taxon>
        <taxon>Bacillati</taxon>
        <taxon>Bacillota</taxon>
        <taxon>Bacilli</taxon>
        <taxon>Bacillales</taxon>
        <taxon>Alicyclobacillaceae</taxon>
        <taxon>Alicyclobacillus</taxon>
    </lineage>
</organism>
<feature type="compositionally biased region" description="Polar residues" evidence="1">
    <location>
        <begin position="124"/>
        <end position="142"/>
    </location>
</feature>
<feature type="compositionally biased region" description="Polar residues" evidence="1">
    <location>
        <begin position="1"/>
        <end position="13"/>
    </location>
</feature>
<dbReference type="EMBL" id="CP080467">
    <property type="protein sequence ID" value="UNO50683.1"/>
    <property type="molecule type" value="Genomic_DNA"/>
</dbReference>